<sequence>MSARDHGPGVRLPLPLLVGGVVLGGWMMRQILPVQISAPLPGLSAAVMGLGLALSIWTVVTMLRAGTDPRPDKPDQALVERGPFRFSRNPIYLGFLLVATGFALRWGDLWPWLSVAWCFLLLDRMVVAREEAYLRRRFGAAYEAYMQRVRRWV</sequence>
<dbReference type="PANTHER" id="PTHR12714">
    <property type="entry name" value="PROTEIN-S ISOPRENYLCYSTEINE O-METHYLTRANSFERASE"/>
    <property type="match status" value="1"/>
</dbReference>
<proteinExistence type="predicted"/>
<dbReference type="Proteomes" id="UP001139311">
    <property type="component" value="Unassembled WGS sequence"/>
</dbReference>
<evidence type="ECO:0000256" key="2">
    <source>
        <dbReference type="ARBA" id="ARBA00022692"/>
    </source>
</evidence>
<evidence type="ECO:0000313" key="6">
    <source>
        <dbReference type="EMBL" id="MCB4821905.1"/>
    </source>
</evidence>
<comment type="caution">
    <text evidence="6">The sequence shown here is derived from an EMBL/GenBank/DDBJ whole genome shotgun (WGS) entry which is preliminary data.</text>
</comment>
<keyword evidence="3 5" id="KW-1133">Transmembrane helix</keyword>
<dbReference type="GO" id="GO:0012505">
    <property type="term" value="C:endomembrane system"/>
    <property type="evidence" value="ECO:0007669"/>
    <property type="project" value="UniProtKB-SubCell"/>
</dbReference>
<keyword evidence="7" id="KW-1185">Reference proteome</keyword>
<dbReference type="GO" id="GO:0016740">
    <property type="term" value="F:transferase activity"/>
    <property type="evidence" value="ECO:0007669"/>
    <property type="project" value="UniProtKB-ARBA"/>
</dbReference>
<evidence type="ECO:0000313" key="7">
    <source>
        <dbReference type="Proteomes" id="UP001139311"/>
    </source>
</evidence>
<name>A0A9X1LA69_9PROT</name>
<organism evidence="6 7">
    <name type="scientific">Roseicella aerolata</name>
    <dbReference type="NCBI Taxonomy" id="2883479"/>
    <lineage>
        <taxon>Bacteria</taxon>
        <taxon>Pseudomonadati</taxon>
        <taxon>Pseudomonadota</taxon>
        <taxon>Alphaproteobacteria</taxon>
        <taxon>Acetobacterales</taxon>
        <taxon>Roseomonadaceae</taxon>
        <taxon>Roseicella</taxon>
    </lineage>
</organism>
<feature type="transmembrane region" description="Helical" evidence="5">
    <location>
        <begin position="12"/>
        <end position="31"/>
    </location>
</feature>
<dbReference type="EMBL" id="JAJAQI010000011">
    <property type="protein sequence ID" value="MCB4821905.1"/>
    <property type="molecule type" value="Genomic_DNA"/>
</dbReference>
<feature type="transmembrane region" description="Helical" evidence="5">
    <location>
        <begin position="43"/>
        <end position="65"/>
    </location>
</feature>
<dbReference type="Pfam" id="PF04191">
    <property type="entry name" value="PEMT"/>
    <property type="match status" value="1"/>
</dbReference>
<gene>
    <name evidence="6" type="ORF">LHA35_09190</name>
</gene>
<dbReference type="InterPro" id="IPR007318">
    <property type="entry name" value="Phopholipid_MeTrfase"/>
</dbReference>
<comment type="subcellular location">
    <subcellularLocation>
        <location evidence="1">Endomembrane system</location>
        <topology evidence="1">Multi-pass membrane protein</topology>
    </subcellularLocation>
</comment>
<evidence type="ECO:0000256" key="3">
    <source>
        <dbReference type="ARBA" id="ARBA00022989"/>
    </source>
</evidence>
<evidence type="ECO:0000256" key="4">
    <source>
        <dbReference type="ARBA" id="ARBA00023136"/>
    </source>
</evidence>
<dbReference type="PANTHER" id="PTHR12714:SF24">
    <property type="entry name" value="SLR1182 PROTEIN"/>
    <property type="match status" value="1"/>
</dbReference>
<keyword evidence="4 5" id="KW-0472">Membrane</keyword>
<feature type="transmembrane region" description="Helical" evidence="5">
    <location>
        <begin position="110"/>
        <end position="127"/>
    </location>
</feature>
<dbReference type="AlphaFoldDB" id="A0A9X1LA69"/>
<protein>
    <submittedName>
        <fullName evidence="6">Isoprenylcysteine carboxylmethyltransferase family protein</fullName>
    </submittedName>
</protein>
<accession>A0A9X1LA69</accession>
<dbReference type="Gene3D" id="1.20.120.1630">
    <property type="match status" value="1"/>
</dbReference>
<evidence type="ECO:0000256" key="1">
    <source>
        <dbReference type="ARBA" id="ARBA00004127"/>
    </source>
</evidence>
<evidence type="ECO:0000256" key="5">
    <source>
        <dbReference type="SAM" id="Phobius"/>
    </source>
</evidence>
<keyword evidence="2 5" id="KW-0812">Transmembrane</keyword>
<dbReference type="RefSeq" id="WP_226607353.1">
    <property type="nucleotide sequence ID" value="NZ_JAJAQI010000011.1"/>
</dbReference>
<feature type="transmembrane region" description="Helical" evidence="5">
    <location>
        <begin position="86"/>
        <end position="104"/>
    </location>
</feature>
<reference evidence="6" key="1">
    <citation type="submission" date="2021-10" db="EMBL/GenBank/DDBJ databases">
        <title>Roseicella aerolatum sp. nov., isolated from aerosols of e-waste dismantling site.</title>
        <authorList>
            <person name="Qin T."/>
        </authorList>
    </citation>
    <scope>NUCLEOTIDE SEQUENCE</scope>
    <source>
        <strain evidence="6">GB24</strain>
    </source>
</reference>